<dbReference type="OrthoDB" id="25395at10239"/>
<dbReference type="GeneID" id="23679405"/>
<reference evidence="2" key="1">
    <citation type="journal article" date="2015" name="PLoS ONE">
        <title>Investigation of a Large Collection of Pseudomonas aeruginosa Bacteriophages Collected from a Single Environmental Source in Abidjan, Cote d'Ivoire.</title>
        <authorList>
            <person name="Essoh C."/>
            <person name="Latino L."/>
            <person name="Midoux C."/>
            <person name="Blouin Y."/>
            <person name="Loukou G."/>
            <person name="Nguetta S.P."/>
            <person name="Lathro S."/>
            <person name="Cablanmian A."/>
            <person name="Kouassi A.K."/>
            <person name="Vergnaud G."/>
            <person name="Pourcel C."/>
        </authorList>
    </citation>
    <scope>NUCLEOTIDE SEQUENCE [LARGE SCALE GENOMIC DNA]</scope>
</reference>
<sequence>MVVFTKERNNLANSAMIAINPKHVTGLEIPASKEEVRVGLTSGVIILDFLTAQDAKQAFETLTFAC</sequence>
<dbReference type="RefSeq" id="YP_009124490.1">
    <property type="nucleotide sequence ID" value="NC_026587.1"/>
</dbReference>
<dbReference type="EMBL" id="LN610573">
    <property type="protein sequence ID" value="CEF89199.1"/>
    <property type="molecule type" value="Genomic_DNA"/>
</dbReference>
<evidence type="ECO:0000313" key="1">
    <source>
        <dbReference type="EMBL" id="CEF89199.1"/>
    </source>
</evidence>
<proteinExistence type="predicted"/>
<gene>
    <name evidence="1" type="primary">ORF94</name>
</gene>
<organism evidence="1 2">
    <name type="scientific">Pseudomonas phage vB_PaeM_PAO1_Ab03</name>
    <dbReference type="NCBI Taxonomy" id="1548901"/>
    <lineage>
        <taxon>Viruses</taxon>
        <taxon>Duplodnaviria</taxon>
        <taxon>Heunggongvirae</taxon>
        <taxon>Uroviricota</taxon>
        <taxon>Caudoviricetes</taxon>
        <taxon>Vandenendeviridae</taxon>
        <taxon>Nankokuvirus</taxon>
        <taxon>Nankokuvirus Ab03</taxon>
    </lineage>
</organism>
<accession>A0A0A1IW47</accession>
<dbReference type="KEGG" id="vg:23679405"/>
<evidence type="ECO:0000313" key="2">
    <source>
        <dbReference type="Proteomes" id="UP000030230"/>
    </source>
</evidence>
<name>A0A0A1IW47_9CAUD</name>
<dbReference type="Proteomes" id="UP000030230">
    <property type="component" value="Segment"/>
</dbReference>
<protein>
    <submittedName>
        <fullName evidence="1">Uncharacterized protein</fullName>
    </submittedName>
</protein>
<keyword evidence="2" id="KW-1185">Reference proteome</keyword>